<dbReference type="Proteomes" id="UP001470230">
    <property type="component" value="Unassembled WGS sequence"/>
</dbReference>
<comment type="caution">
    <text evidence="2">The sequence shown here is derived from an EMBL/GenBank/DDBJ whole genome shotgun (WGS) entry which is preliminary data.</text>
</comment>
<feature type="domain" description="Bacteriophage T5 Orf172 DNA-binding" evidence="1">
    <location>
        <begin position="37"/>
        <end position="129"/>
    </location>
</feature>
<protein>
    <recommendedName>
        <fullName evidence="1">Bacteriophage T5 Orf172 DNA-binding domain-containing protein</fullName>
    </recommendedName>
</protein>
<reference evidence="2 3" key="1">
    <citation type="submission" date="2024-04" db="EMBL/GenBank/DDBJ databases">
        <title>Tritrichomonas musculus Genome.</title>
        <authorList>
            <person name="Alves-Ferreira E."/>
            <person name="Grigg M."/>
            <person name="Lorenzi H."/>
            <person name="Galac M."/>
        </authorList>
    </citation>
    <scope>NUCLEOTIDE SEQUENCE [LARGE SCALE GENOMIC DNA]</scope>
    <source>
        <strain evidence="2 3">EAF2021</strain>
    </source>
</reference>
<evidence type="ECO:0000313" key="2">
    <source>
        <dbReference type="EMBL" id="KAK8877876.1"/>
    </source>
</evidence>
<proteinExistence type="predicted"/>
<name>A0ABR2JJ67_9EUKA</name>
<sequence length="138" mass="16178">IKYSQQQLKRELEQLGYQVKTINKYGVSYYVSKNTKGHLYIVQLNKHKETSIYKVGRTADMKSRLNTYKRHDGGANEIKSSPVNNQYKAEAKLLQLLNEAVDRNELKKDDYGDEYFEGPLDVIKKYYDAVVKEFKDEE</sequence>
<dbReference type="Pfam" id="PF10544">
    <property type="entry name" value="T5orf172"/>
    <property type="match status" value="1"/>
</dbReference>
<evidence type="ECO:0000259" key="1">
    <source>
        <dbReference type="Pfam" id="PF10544"/>
    </source>
</evidence>
<organism evidence="2 3">
    <name type="scientific">Tritrichomonas musculus</name>
    <dbReference type="NCBI Taxonomy" id="1915356"/>
    <lineage>
        <taxon>Eukaryota</taxon>
        <taxon>Metamonada</taxon>
        <taxon>Parabasalia</taxon>
        <taxon>Tritrichomonadida</taxon>
        <taxon>Tritrichomonadidae</taxon>
        <taxon>Tritrichomonas</taxon>
    </lineage>
</organism>
<keyword evidence="3" id="KW-1185">Reference proteome</keyword>
<accession>A0ABR2JJ67</accession>
<dbReference type="InterPro" id="IPR018306">
    <property type="entry name" value="Phage_T5_Orf172_DNA-bd"/>
</dbReference>
<evidence type="ECO:0000313" key="3">
    <source>
        <dbReference type="Proteomes" id="UP001470230"/>
    </source>
</evidence>
<gene>
    <name evidence="2" type="ORF">M9Y10_004639</name>
</gene>
<feature type="non-terminal residue" evidence="2">
    <location>
        <position position="1"/>
    </location>
</feature>
<dbReference type="EMBL" id="JAPFFF010000011">
    <property type="protein sequence ID" value="KAK8877876.1"/>
    <property type="molecule type" value="Genomic_DNA"/>
</dbReference>